<evidence type="ECO:0000256" key="1">
    <source>
        <dbReference type="SAM" id="MobiDB-lite"/>
    </source>
</evidence>
<dbReference type="Proteomes" id="UP000255082">
    <property type="component" value="Unassembled WGS sequence"/>
</dbReference>
<dbReference type="SUPFAM" id="SSF140453">
    <property type="entry name" value="EsxAB dimer-like"/>
    <property type="match status" value="1"/>
</dbReference>
<evidence type="ECO:0000313" key="2">
    <source>
        <dbReference type="EMBL" id="SUA42944.1"/>
    </source>
</evidence>
<sequence length="108" mass="11127">MADRVNADPAAMHATADWLQGTADELADVVDTHMRAVWAFLGGDWQGTAAGSHEGPWSEWEEGARRIIGSFFADVGALRSAAGVLATSDSGSAESIGRAGATDSPGPQ</sequence>
<dbReference type="Gene3D" id="1.10.287.1060">
    <property type="entry name" value="ESAT-6-like"/>
    <property type="match status" value="1"/>
</dbReference>
<dbReference type="AlphaFoldDB" id="A0A378WR74"/>
<name>A0A378WR74_9NOCA</name>
<organism evidence="2 3">
    <name type="scientific">Nocardia africana</name>
    <dbReference type="NCBI Taxonomy" id="134964"/>
    <lineage>
        <taxon>Bacteria</taxon>
        <taxon>Bacillati</taxon>
        <taxon>Actinomycetota</taxon>
        <taxon>Actinomycetes</taxon>
        <taxon>Mycobacteriales</taxon>
        <taxon>Nocardiaceae</taxon>
        <taxon>Nocardia</taxon>
    </lineage>
</organism>
<protein>
    <submittedName>
        <fullName evidence="2">WXG100 family type VII secretion target</fullName>
    </submittedName>
</protein>
<feature type="region of interest" description="Disordered" evidence="1">
    <location>
        <begin position="86"/>
        <end position="108"/>
    </location>
</feature>
<dbReference type="InterPro" id="IPR036689">
    <property type="entry name" value="ESAT-6-like_sf"/>
</dbReference>
<dbReference type="Pfam" id="PF06013">
    <property type="entry name" value="WXG100"/>
    <property type="match status" value="1"/>
</dbReference>
<reference evidence="2 3" key="1">
    <citation type="submission" date="2018-06" db="EMBL/GenBank/DDBJ databases">
        <authorList>
            <consortium name="Pathogen Informatics"/>
            <person name="Doyle S."/>
        </authorList>
    </citation>
    <scope>NUCLEOTIDE SEQUENCE [LARGE SCALE GENOMIC DNA]</scope>
    <source>
        <strain evidence="2 3">NCTC13184</strain>
    </source>
</reference>
<dbReference type="RefSeq" id="WP_062962997.1">
    <property type="nucleotide sequence ID" value="NZ_JAJFOE010000001.1"/>
</dbReference>
<dbReference type="OrthoDB" id="4552948at2"/>
<dbReference type="InterPro" id="IPR010310">
    <property type="entry name" value="T7SS_ESAT-6-like"/>
</dbReference>
<proteinExistence type="predicted"/>
<evidence type="ECO:0000313" key="3">
    <source>
        <dbReference type="Proteomes" id="UP000255082"/>
    </source>
</evidence>
<dbReference type="EMBL" id="UGRU01000001">
    <property type="protein sequence ID" value="SUA42944.1"/>
    <property type="molecule type" value="Genomic_DNA"/>
</dbReference>
<accession>A0A378WR74</accession>
<gene>
    <name evidence="2" type="ORF">NCTC13184_02304</name>
</gene>